<dbReference type="Proteomes" id="UP000325787">
    <property type="component" value="Chromosome"/>
</dbReference>
<accession>A0A5Q0GWW5</accession>
<dbReference type="KEGG" id="ssyi:EKG83_14165"/>
<gene>
    <name evidence="1" type="ORF">EKG83_14165</name>
</gene>
<evidence type="ECO:0000313" key="1">
    <source>
        <dbReference type="EMBL" id="QFZ18469.1"/>
    </source>
</evidence>
<name>A0A5Q0GWW5_SACSY</name>
<keyword evidence="2" id="KW-1185">Reference proteome</keyword>
<dbReference type="AlphaFoldDB" id="A0A5Q0GWW5"/>
<protein>
    <submittedName>
        <fullName evidence="1">Uncharacterized protein</fullName>
    </submittedName>
</protein>
<proteinExistence type="predicted"/>
<sequence length="63" mass="7383">MREKPSRAIQRMPKYAFHIGFFSTDTPDRALPSDFVMDRHHTRVIVSWLTDPEGPAQQATERR</sequence>
<evidence type="ECO:0000313" key="2">
    <source>
        <dbReference type="Proteomes" id="UP000325787"/>
    </source>
</evidence>
<dbReference type="EMBL" id="CP034550">
    <property type="protein sequence ID" value="QFZ18469.1"/>
    <property type="molecule type" value="Genomic_DNA"/>
</dbReference>
<reference evidence="2" key="1">
    <citation type="journal article" date="2021" name="Curr. Microbiol.">
        <title>Complete genome of nocamycin-producing strain Saccharothrix syringae NRRL B-16468 reveals the biosynthetic potential for secondary metabolites.</title>
        <authorList>
            <person name="Mo X."/>
            <person name="Yang S."/>
        </authorList>
    </citation>
    <scope>NUCLEOTIDE SEQUENCE [LARGE SCALE GENOMIC DNA]</scope>
    <source>
        <strain evidence="2">ATCC 51364 / DSM 43886 / JCM 6844 / KCTC 9398 / NBRC 14523 / NRRL B-16468 / INA 2240</strain>
    </source>
</reference>
<organism evidence="1 2">
    <name type="scientific">Saccharothrix syringae</name>
    <name type="common">Nocardiopsis syringae</name>
    <dbReference type="NCBI Taxonomy" id="103733"/>
    <lineage>
        <taxon>Bacteria</taxon>
        <taxon>Bacillati</taxon>
        <taxon>Actinomycetota</taxon>
        <taxon>Actinomycetes</taxon>
        <taxon>Pseudonocardiales</taxon>
        <taxon>Pseudonocardiaceae</taxon>
        <taxon>Saccharothrix</taxon>
    </lineage>
</organism>